<dbReference type="PROSITE" id="PS51885">
    <property type="entry name" value="NEPRILYSIN"/>
    <property type="match status" value="1"/>
</dbReference>
<dbReference type="InterPro" id="IPR042089">
    <property type="entry name" value="Peptidase_M13_dom_2"/>
</dbReference>
<accession>A0A6J2TKR6</accession>
<gene>
    <name evidence="13" type="primary">LOC115626094</name>
</gene>
<evidence type="ECO:0000256" key="3">
    <source>
        <dbReference type="ARBA" id="ARBA00007357"/>
    </source>
</evidence>
<sequence>MWNTVVLLLVVRMVRIEAEDVNSDLLRTMFSYMDLEQPPCERFYEYACGNWERQQGENSSNSYVDVIGSLEYNANRQLAELIEERARAHKIETLPLYAKVRVYYETCLENSIQAGQELERYLELLKPAHNVEWPVVGATADTANIAYFRWTHTLGRLRAIGLNDVLMQLKLENRNASSYILQLGRPTHMSWDKHAQQELSLLQPAALADQVKQLNHKLQQLWRSTSASQPLTELSLSELQHRLPMLDVSDYLKQLYGAPLPPETPILVRSLSYLRKLSDLLSKTSSETILHLLRLQLLVYLRREQPRSNTPEHCVGHQRGLMSLALDYINERERYRYVRQETDAVINRIFKSIQSKFIEFLEEHTADLNEEELEFLQKKMQHMQLNIGNLPKGVNADYYSEYYAGLDVLPGYFQWNHLNALQHRVFRELQRLLLPSTAPEHSFNMWPYGSPAYDQQRNRLLIPHAYLQLPIFHRKFHELFLYAELGNTLGHEIMHAFDPIGLQYDADGAPSMLFMDAVRRKEHLLNALRCLSRNPTSNLNEKLADFSGFRLAYESHFGRHGLVPKFRAEGLEEANGLTNQQLFFIKFAQFFCAVSPQRIVYDSSHDTPFERVPQTLANHVAFAREFNCGVHSRMYVNASQRCIVW</sequence>
<dbReference type="GO" id="GO:0046872">
    <property type="term" value="F:metal ion binding"/>
    <property type="evidence" value="ECO:0007669"/>
    <property type="project" value="UniProtKB-KW"/>
</dbReference>
<comment type="cofactor">
    <cofactor evidence="1">
        <name>Zn(2+)</name>
        <dbReference type="ChEBI" id="CHEBI:29105"/>
    </cofactor>
</comment>
<dbReference type="GeneID" id="115626094"/>
<keyword evidence="4" id="KW-0645">Protease</keyword>
<dbReference type="RefSeq" id="XP_030377206.1">
    <property type="nucleotide sequence ID" value="XM_030521346.1"/>
</dbReference>
<dbReference type="InterPro" id="IPR000718">
    <property type="entry name" value="Peptidase_M13"/>
</dbReference>
<keyword evidence="9" id="KW-0732">Signal</keyword>
<evidence type="ECO:0000256" key="1">
    <source>
        <dbReference type="ARBA" id="ARBA00001947"/>
    </source>
</evidence>
<dbReference type="Pfam" id="PF05649">
    <property type="entry name" value="Peptidase_M13_N"/>
    <property type="match status" value="1"/>
</dbReference>
<evidence type="ECO:0000256" key="9">
    <source>
        <dbReference type="SAM" id="SignalP"/>
    </source>
</evidence>
<evidence type="ECO:0000256" key="2">
    <source>
        <dbReference type="ARBA" id="ARBA00004401"/>
    </source>
</evidence>
<feature type="chain" id="PRO_5026798250" evidence="9">
    <location>
        <begin position="19"/>
        <end position="645"/>
    </location>
</feature>
<dbReference type="GO" id="GO:0016485">
    <property type="term" value="P:protein processing"/>
    <property type="evidence" value="ECO:0007669"/>
    <property type="project" value="TreeGrafter"/>
</dbReference>
<dbReference type="AlphaFoldDB" id="A0A6J2TKR6"/>
<dbReference type="PANTHER" id="PTHR11733:SF167">
    <property type="entry name" value="FI17812P1-RELATED"/>
    <property type="match status" value="1"/>
</dbReference>
<name>A0A6J2TKR6_DROLE</name>
<comment type="subcellular location">
    <subcellularLocation>
        <location evidence="2">Cell membrane</location>
        <topology evidence="2">Single-pass type II membrane protein</topology>
    </subcellularLocation>
</comment>
<proteinExistence type="inferred from homology"/>
<evidence type="ECO:0000313" key="12">
    <source>
        <dbReference type="Proteomes" id="UP000504634"/>
    </source>
</evidence>
<dbReference type="Gene3D" id="1.10.1380.10">
    <property type="entry name" value="Neutral endopeptidase , domain2"/>
    <property type="match status" value="1"/>
</dbReference>
<evidence type="ECO:0000256" key="4">
    <source>
        <dbReference type="ARBA" id="ARBA00022670"/>
    </source>
</evidence>
<feature type="signal peptide" evidence="9">
    <location>
        <begin position="1"/>
        <end position="18"/>
    </location>
</feature>
<evidence type="ECO:0000313" key="13">
    <source>
        <dbReference type="RefSeq" id="XP_030377206.1"/>
    </source>
</evidence>
<dbReference type="GO" id="GO:0004222">
    <property type="term" value="F:metalloendopeptidase activity"/>
    <property type="evidence" value="ECO:0007669"/>
    <property type="project" value="InterPro"/>
</dbReference>
<feature type="domain" description="Peptidase M13 N-terminal" evidence="11">
    <location>
        <begin position="39"/>
        <end position="388"/>
    </location>
</feature>
<evidence type="ECO:0000259" key="11">
    <source>
        <dbReference type="Pfam" id="PF05649"/>
    </source>
</evidence>
<protein>
    <submittedName>
        <fullName evidence="13">Membrane metallo-endopeptidase-like 1</fullName>
    </submittedName>
</protein>
<dbReference type="OrthoDB" id="7995352at2759"/>
<reference evidence="13" key="1">
    <citation type="submission" date="2025-08" db="UniProtKB">
        <authorList>
            <consortium name="RefSeq"/>
        </authorList>
    </citation>
    <scope>IDENTIFICATION</scope>
    <source>
        <strain evidence="13">11010-0011.00</strain>
        <tissue evidence="13">Whole body</tissue>
    </source>
</reference>
<comment type="similarity">
    <text evidence="3">Belongs to the peptidase M13 family.</text>
</comment>
<evidence type="ECO:0000256" key="7">
    <source>
        <dbReference type="ARBA" id="ARBA00022833"/>
    </source>
</evidence>
<dbReference type="InterPro" id="IPR018497">
    <property type="entry name" value="Peptidase_M13_C"/>
</dbReference>
<dbReference type="InterPro" id="IPR024079">
    <property type="entry name" value="MetalloPept_cat_dom_sf"/>
</dbReference>
<keyword evidence="12" id="KW-1185">Reference proteome</keyword>
<dbReference type="Pfam" id="PF01431">
    <property type="entry name" value="Peptidase_M13"/>
    <property type="match status" value="1"/>
</dbReference>
<dbReference type="CDD" id="cd08662">
    <property type="entry name" value="M13"/>
    <property type="match status" value="1"/>
</dbReference>
<keyword evidence="7" id="KW-0862">Zinc</keyword>
<dbReference type="PANTHER" id="PTHR11733">
    <property type="entry name" value="ZINC METALLOPROTEASE FAMILY M13 NEPRILYSIN-RELATED"/>
    <property type="match status" value="1"/>
</dbReference>
<organism evidence="12 13">
    <name type="scientific">Drosophila lebanonensis</name>
    <name type="common">Fruit fly</name>
    <name type="synonym">Scaptodrosophila lebanonensis</name>
    <dbReference type="NCBI Taxonomy" id="7225"/>
    <lineage>
        <taxon>Eukaryota</taxon>
        <taxon>Metazoa</taxon>
        <taxon>Ecdysozoa</taxon>
        <taxon>Arthropoda</taxon>
        <taxon>Hexapoda</taxon>
        <taxon>Insecta</taxon>
        <taxon>Pterygota</taxon>
        <taxon>Neoptera</taxon>
        <taxon>Endopterygota</taxon>
        <taxon>Diptera</taxon>
        <taxon>Brachycera</taxon>
        <taxon>Muscomorpha</taxon>
        <taxon>Ephydroidea</taxon>
        <taxon>Drosophilidae</taxon>
        <taxon>Scaptodrosophila</taxon>
    </lineage>
</organism>
<keyword evidence="6" id="KW-0378">Hydrolase</keyword>
<evidence type="ECO:0000256" key="6">
    <source>
        <dbReference type="ARBA" id="ARBA00022801"/>
    </source>
</evidence>
<feature type="domain" description="Peptidase M13 C-terminal" evidence="10">
    <location>
        <begin position="453"/>
        <end position="642"/>
    </location>
</feature>
<evidence type="ECO:0000256" key="8">
    <source>
        <dbReference type="ARBA" id="ARBA00023049"/>
    </source>
</evidence>
<dbReference type="Gene3D" id="3.40.390.10">
    <property type="entry name" value="Collagenase (Catalytic Domain)"/>
    <property type="match status" value="1"/>
</dbReference>
<dbReference type="InterPro" id="IPR008753">
    <property type="entry name" value="Peptidase_M13_N"/>
</dbReference>
<dbReference type="SUPFAM" id="SSF55486">
    <property type="entry name" value="Metalloproteases ('zincins'), catalytic domain"/>
    <property type="match status" value="1"/>
</dbReference>
<dbReference type="GO" id="GO:0005886">
    <property type="term" value="C:plasma membrane"/>
    <property type="evidence" value="ECO:0007669"/>
    <property type="project" value="UniProtKB-SubCell"/>
</dbReference>
<evidence type="ECO:0000256" key="5">
    <source>
        <dbReference type="ARBA" id="ARBA00022723"/>
    </source>
</evidence>
<keyword evidence="8" id="KW-0482">Metalloprotease</keyword>
<evidence type="ECO:0000259" key="10">
    <source>
        <dbReference type="Pfam" id="PF01431"/>
    </source>
</evidence>
<dbReference type="Proteomes" id="UP000504634">
    <property type="component" value="Unplaced"/>
</dbReference>
<keyword evidence="5" id="KW-0479">Metal-binding</keyword>